<dbReference type="PRINTS" id="PR00084">
    <property type="entry name" value="MTLDHDRGNASE"/>
</dbReference>
<dbReference type="InterPro" id="IPR013328">
    <property type="entry name" value="6PGD_dom2"/>
</dbReference>
<dbReference type="Gene3D" id="3.40.50.720">
    <property type="entry name" value="NAD(P)-binding Rossmann-like Domain"/>
    <property type="match status" value="1"/>
</dbReference>
<evidence type="ECO:0000259" key="5">
    <source>
        <dbReference type="Pfam" id="PF08125"/>
    </source>
</evidence>
<dbReference type="PANTHER" id="PTHR43362:SF7">
    <property type="entry name" value="D-MANNONATE OXIDOREDUCTASE"/>
    <property type="match status" value="1"/>
</dbReference>
<evidence type="ECO:0000256" key="1">
    <source>
        <dbReference type="ARBA" id="ARBA00023002"/>
    </source>
</evidence>
<dbReference type="InterPro" id="IPR050988">
    <property type="entry name" value="Mannitol_DH/Oxidoreductase"/>
</dbReference>
<dbReference type="InterPro" id="IPR023027">
    <property type="entry name" value="Mannitol_DH_CS"/>
</dbReference>
<comment type="similarity">
    <text evidence="3">Belongs to the mannitol dehydrogenase family. UxuB subfamily.</text>
</comment>
<dbReference type="Pfam" id="PF01232">
    <property type="entry name" value="Mannitol_dh"/>
    <property type="match status" value="1"/>
</dbReference>
<dbReference type="InterPro" id="IPR013118">
    <property type="entry name" value="Mannitol_DH_C"/>
</dbReference>
<dbReference type="SUPFAM" id="SSF51735">
    <property type="entry name" value="NAD(P)-binding Rossmann-fold domains"/>
    <property type="match status" value="1"/>
</dbReference>
<gene>
    <name evidence="6" type="ORF">D8B20_19640</name>
</gene>
<dbReference type="GO" id="GO:0019594">
    <property type="term" value="P:mannitol metabolic process"/>
    <property type="evidence" value="ECO:0007669"/>
    <property type="project" value="InterPro"/>
</dbReference>
<evidence type="ECO:0000313" key="7">
    <source>
        <dbReference type="Proteomes" id="UP000319411"/>
    </source>
</evidence>
<accession>A0A518XIV7</accession>
<dbReference type="RefSeq" id="WP_145891449.1">
    <property type="nucleotide sequence ID" value="NZ_CP032703.1"/>
</dbReference>
<dbReference type="EMBL" id="CP032703">
    <property type="protein sequence ID" value="QDY44125.1"/>
    <property type="molecule type" value="Genomic_DNA"/>
</dbReference>
<geneLocation type="plasmid" evidence="6 7">
    <name>unnamed1</name>
</geneLocation>
<proteinExistence type="inferred from homology"/>
<dbReference type="InterPro" id="IPR008927">
    <property type="entry name" value="6-PGluconate_DH-like_C_sf"/>
</dbReference>
<keyword evidence="6" id="KW-0614">Plasmid</keyword>
<evidence type="ECO:0000259" key="4">
    <source>
        <dbReference type="Pfam" id="PF01232"/>
    </source>
</evidence>
<dbReference type="OrthoDB" id="271711at2"/>
<reference evidence="6 7" key="1">
    <citation type="submission" date="2018-10" db="EMBL/GenBank/DDBJ databases">
        <title>Genome Sequencing of Pantoea dispersa DSM 32899.</title>
        <authorList>
            <person name="Nawrath M."/>
            <person name="Ottenheim C."/>
            <person name="Wilm A."/>
            <person name="Zimmermann W."/>
            <person name="Wu J.C."/>
        </authorList>
    </citation>
    <scope>NUCLEOTIDE SEQUENCE [LARGE SCALE GENOMIC DNA]</scope>
    <source>
        <strain evidence="6 7">DSM 32899</strain>
        <plasmid evidence="6 7">unnamed1</plasmid>
    </source>
</reference>
<keyword evidence="7" id="KW-1185">Reference proteome</keyword>
<dbReference type="PANTHER" id="PTHR43362">
    <property type="entry name" value="MANNITOL DEHYDROGENASE DSF1-RELATED"/>
    <property type="match status" value="1"/>
</dbReference>
<dbReference type="GO" id="GO:0042840">
    <property type="term" value="P:D-glucuronate catabolic process"/>
    <property type="evidence" value="ECO:0007669"/>
    <property type="project" value="TreeGrafter"/>
</dbReference>
<evidence type="ECO:0000313" key="6">
    <source>
        <dbReference type="EMBL" id="QDY44125.1"/>
    </source>
</evidence>
<dbReference type="SUPFAM" id="SSF48179">
    <property type="entry name" value="6-phosphogluconate dehydrogenase C-terminal domain-like"/>
    <property type="match status" value="1"/>
</dbReference>
<dbReference type="NCBIfam" id="NF011611">
    <property type="entry name" value="PRK15037.1"/>
    <property type="match status" value="1"/>
</dbReference>
<dbReference type="GO" id="GO:0008866">
    <property type="term" value="F:fructuronate reductase activity"/>
    <property type="evidence" value="ECO:0007669"/>
    <property type="project" value="UniProtKB-EC"/>
</dbReference>
<dbReference type="Pfam" id="PF08125">
    <property type="entry name" value="Mannitol_dh_C"/>
    <property type="match status" value="1"/>
</dbReference>
<dbReference type="Gene3D" id="1.10.1040.10">
    <property type="entry name" value="N-(1-d-carboxylethyl)-l-norvaline Dehydrogenase, domain 2"/>
    <property type="match status" value="1"/>
</dbReference>
<dbReference type="FunFam" id="3.40.50.720:FF:000129">
    <property type="entry name" value="D-mannonate oxidoreductase"/>
    <property type="match status" value="1"/>
</dbReference>
<dbReference type="Proteomes" id="UP000319411">
    <property type="component" value="Plasmid unnamed1"/>
</dbReference>
<feature type="domain" description="Mannitol dehydrogenase C-terminal" evidence="5">
    <location>
        <begin position="284"/>
        <end position="476"/>
    </location>
</feature>
<dbReference type="InterPro" id="IPR036291">
    <property type="entry name" value="NAD(P)-bd_dom_sf"/>
</dbReference>
<feature type="domain" description="Mannitol dehydrogenase N-terminal" evidence="4">
    <location>
        <begin position="25"/>
        <end position="275"/>
    </location>
</feature>
<keyword evidence="2" id="KW-0520">NAD</keyword>
<dbReference type="PROSITE" id="PS00974">
    <property type="entry name" value="MANNITOL_DHGENASE"/>
    <property type="match status" value="1"/>
</dbReference>
<evidence type="ECO:0000256" key="3">
    <source>
        <dbReference type="ARBA" id="ARBA00061451"/>
    </source>
</evidence>
<dbReference type="InterPro" id="IPR013131">
    <property type="entry name" value="Mannitol_DH_N"/>
</dbReference>
<keyword evidence="1 6" id="KW-0560">Oxidoreductase</keyword>
<sequence length="493" mass="53849">MKHNLADARINVARPAWQHQRLVPRIVHIGCGAFHRAHQALYQHHLLEVSDSDWGICEVNLMSASGKALVEQLRAQDLLYSVTEKGATGQVVKIIGAIHSALHPALDGCEGILQALARPETAIVSLTITEKGYCTQGATAEPDFSHPLLEQDLAHPHQPASAIGFIVEALRLRREAGLPAFSVLSCDNLRENGHVARAVVTGLAQQRDPDLAAWIDEHVTFPCTMVDRIVPAVTEETQQEIAQLLGTEDPCGVACEPFRQWVIEDNFVAGRPDWQRVGAQFVTDVAPFELMKLRLLNGSHSFLAYLGFLGGCETIADTMQLPAYRRAALALMLQEQCPTLSMPAGVDLVDYAHQLIERFSNPSLRHRTAQIASDGSQKLPQRLLDALRYHLRHGSDCRHLVLGVAGWMRYILGEDEQGQRYTVADPLAAKFAQINQEYPSGAGRVQALLAIDAIFPADLAASDTFVTALQQAYAALCEQGARAAVASLNPESA</sequence>
<evidence type="ECO:0000256" key="2">
    <source>
        <dbReference type="ARBA" id="ARBA00023027"/>
    </source>
</evidence>
<name>A0A518XIV7_9GAMM</name>
<organism evidence="6 7">
    <name type="scientific">Candidatus Pantoea soli</name>
    <dbReference type="NCBI Taxonomy" id="3098669"/>
    <lineage>
        <taxon>Bacteria</taxon>
        <taxon>Pseudomonadati</taxon>
        <taxon>Pseudomonadota</taxon>
        <taxon>Gammaproteobacteria</taxon>
        <taxon>Enterobacterales</taxon>
        <taxon>Erwiniaceae</taxon>
        <taxon>Pantoea</taxon>
    </lineage>
</organism>
<dbReference type="InterPro" id="IPR000669">
    <property type="entry name" value="Mannitol_DH"/>
</dbReference>
<dbReference type="EC" id="1.1.1.57" evidence="6"/>
<protein>
    <submittedName>
        <fullName evidence="6">Fructuronate reductase</fullName>
        <ecNumber evidence="6">1.1.1.57</ecNumber>
    </submittedName>
</protein>
<dbReference type="AlphaFoldDB" id="A0A518XIV7"/>
<dbReference type="KEGG" id="pdis:D8B20_19640"/>